<dbReference type="SUPFAM" id="SSF81296">
    <property type="entry name" value="E set domains"/>
    <property type="match status" value="1"/>
</dbReference>
<feature type="transmembrane region" description="Helical" evidence="3">
    <location>
        <begin position="159"/>
        <end position="179"/>
    </location>
</feature>
<dbReference type="InterPro" id="IPR014755">
    <property type="entry name" value="Cu-Rt/internalin_Ig-like"/>
</dbReference>
<accession>A0A6J6JGQ1</accession>
<evidence type="ECO:0000256" key="1">
    <source>
        <dbReference type="ARBA" id="ARBA00022729"/>
    </source>
</evidence>
<gene>
    <name evidence="5" type="ORF">UFOPK2032_00890</name>
</gene>
<dbReference type="Gene3D" id="2.60.40.1220">
    <property type="match status" value="1"/>
</dbReference>
<keyword evidence="3" id="KW-1133">Transmembrane helix</keyword>
<reference evidence="5" key="1">
    <citation type="submission" date="2020-05" db="EMBL/GenBank/DDBJ databases">
        <authorList>
            <person name="Chiriac C."/>
            <person name="Salcher M."/>
            <person name="Ghai R."/>
            <person name="Kavagutti S V."/>
        </authorList>
    </citation>
    <scope>NUCLEOTIDE SEQUENCE</scope>
</reference>
<dbReference type="AlphaFoldDB" id="A0A6J6JGQ1"/>
<sequence length="186" mass="20033">MRLKSTIFLVLLAALVTAPPVSAHDLLVDIEPAPESTINQGTFEAKLTFDNPLLVVEGETNAELSTKLMGSDNWINHDVLILDRVLTAKVILTEPGDYDLRWKVVSSDGHPIDGESTFTLEIEAPAESSDSTEPILIAPNPISPNPIAETTNDDSLTGLYIGMAMVALGAIFAPVGLMLRRRAKKS</sequence>
<dbReference type="GO" id="GO:0046688">
    <property type="term" value="P:response to copper ion"/>
    <property type="evidence" value="ECO:0007669"/>
    <property type="project" value="InterPro"/>
</dbReference>
<feature type="domain" description="CopC" evidence="4">
    <location>
        <begin position="24"/>
        <end position="120"/>
    </location>
</feature>
<dbReference type="InterPro" id="IPR014756">
    <property type="entry name" value="Ig_E-set"/>
</dbReference>
<dbReference type="EMBL" id="CAEZVM010000036">
    <property type="protein sequence ID" value="CAB4635079.1"/>
    <property type="molecule type" value="Genomic_DNA"/>
</dbReference>
<organism evidence="5">
    <name type="scientific">freshwater metagenome</name>
    <dbReference type="NCBI Taxonomy" id="449393"/>
    <lineage>
        <taxon>unclassified sequences</taxon>
        <taxon>metagenomes</taxon>
        <taxon>ecological metagenomes</taxon>
    </lineage>
</organism>
<evidence type="ECO:0000313" key="5">
    <source>
        <dbReference type="EMBL" id="CAB4635079.1"/>
    </source>
</evidence>
<evidence type="ECO:0000256" key="2">
    <source>
        <dbReference type="ARBA" id="ARBA00023008"/>
    </source>
</evidence>
<name>A0A6J6JGQ1_9ZZZZ</name>
<dbReference type="Pfam" id="PF04234">
    <property type="entry name" value="CopC"/>
    <property type="match status" value="1"/>
</dbReference>
<dbReference type="InterPro" id="IPR007348">
    <property type="entry name" value="CopC_dom"/>
</dbReference>
<keyword evidence="3" id="KW-0812">Transmembrane</keyword>
<keyword evidence="2" id="KW-0186">Copper</keyword>
<dbReference type="GO" id="GO:0042597">
    <property type="term" value="C:periplasmic space"/>
    <property type="evidence" value="ECO:0007669"/>
    <property type="project" value="InterPro"/>
</dbReference>
<evidence type="ECO:0000256" key="3">
    <source>
        <dbReference type="SAM" id="Phobius"/>
    </source>
</evidence>
<proteinExistence type="predicted"/>
<protein>
    <submittedName>
        <fullName evidence="5">Unannotated protein</fullName>
    </submittedName>
</protein>
<evidence type="ECO:0000259" key="4">
    <source>
        <dbReference type="Pfam" id="PF04234"/>
    </source>
</evidence>
<keyword evidence="3" id="KW-0472">Membrane</keyword>
<dbReference type="GO" id="GO:0005507">
    <property type="term" value="F:copper ion binding"/>
    <property type="evidence" value="ECO:0007669"/>
    <property type="project" value="InterPro"/>
</dbReference>
<keyword evidence="1" id="KW-0732">Signal</keyword>